<sequence>MLVVEQHCNGAAAASYGHIRISKPDPLALTADVAADGTFSTLDGNATIHGTVTCTLPVNVTLTPSVTQVAHRTIIRGAAPVATVACTPGTPAPWTVTAVPTGTTPFQRGDVEAVLKATASDPLYGEILTTTQTVAVTLRKG</sequence>
<evidence type="ECO:0000313" key="1">
    <source>
        <dbReference type="EMBL" id="MBM9504569.1"/>
    </source>
</evidence>
<dbReference type="Proteomes" id="UP000749040">
    <property type="component" value="Unassembled WGS sequence"/>
</dbReference>
<name>A0ABS2TMJ8_9ACTN</name>
<dbReference type="RefSeq" id="WP_205356453.1">
    <property type="nucleotide sequence ID" value="NZ_JADKYB010000004.1"/>
</dbReference>
<gene>
    <name evidence="1" type="ORF">ITX44_08470</name>
</gene>
<evidence type="ECO:0000313" key="2">
    <source>
        <dbReference type="Proteomes" id="UP000749040"/>
    </source>
</evidence>
<proteinExistence type="predicted"/>
<keyword evidence="2" id="KW-1185">Reference proteome</keyword>
<dbReference type="EMBL" id="JADKYB010000004">
    <property type="protein sequence ID" value="MBM9504569.1"/>
    <property type="molecule type" value="Genomic_DNA"/>
</dbReference>
<reference evidence="1 2" key="1">
    <citation type="submission" date="2021-01" db="EMBL/GenBank/DDBJ databases">
        <title>Streptomyces acididurans sp. nov., isolated from a peat swamp forest soil.</title>
        <authorList>
            <person name="Chantavorakit T."/>
            <person name="Duangmal K."/>
        </authorList>
    </citation>
    <scope>NUCLEOTIDE SEQUENCE [LARGE SCALE GENOMIC DNA]</scope>
    <source>
        <strain evidence="1 2">KK5PA1</strain>
    </source>
</reference>
<protein>
    <submittedName>
        <fullName evidence="1">Uncharacterized protein</fullName>
    </submittedName>
</protein>
<comment type="caution">
    <text evidence="1">The sequence shown here is derived from an EMBL/GenBank/DDBJ whole genome shotgun (WGS) entry which is preliminary data.</text>
</comment>
<organism evidence="1 2">
    <name type="scientific">Actinacidiphila acididurans</name>
    <dbReference type="NCBI Taxonomy" id="2784346"/>
    <lineage>
        <taxon>Bacteria</taxon>
        <taxon>Bacillati</taxon>
        <taxon>Actinomycetota</taxon>
        <taxon>Actinomycetes</taxon>
        <taxon>Kitasatosporales</taxon>
        <taxon>Streptomycetaceae</taxon>
        <taxon>Actinacidiphila</taxon>
    </lineage>
</organism>
<accession>A0ABS2TMJ8</accession>